<feature type="domain" description="ATP-grasp" evidence="5">
    <location>
        <begin position="566"/>
        <end position="780"/>
    </location>
</feature>
<keyword evidence="1" id="KW-0436">Ligase</keyword>
<dbReference type="InterPro" id="IPR011761">
    <property type="entry name" value="ATP-grasp"/>
</dbReference>
<dbReference type="Gene3D" id="3.30.1490.20">
    <property type="entry name" value="ATP-grasp fold, A domain"/>
    <property type="match status" value="1"/>
</dbReference>
<dbReference type="InterPro" id="IPR040570">
    <property type="entry name" value="LAL_C2"/>
</dbReference>
<evidence type="ECO:0000313" key="6">
    <source>
        <dbReference type="EMBL" id="PIR91287.1"/>
    </source>
</evidence>
<dbReference type="GO" id="GO:0008716">
    <property type="term" value="F:D-alanine-D-alanine ligase activity"/>
    <property type="evidence" value="ECO:0007669"/>
    <property type="project" value="InterPro"/>
</dbReference>
<dbReference type="EMBL" id="PFAV01000044">
    <property type="protein sequence ID" value="PIR91287.1"/>
    <property type="molecule type" value="Genomic_DNA"/>
</dbReference>
<evidence type="ECO:0000256" key="4">
    <source>
        <dbReference type="PROSITE-ProRule" id="PRU00409"/>
    </source>
</evidence>
<evidence type="ECO:0000313" key="7">
    <source>
        <dbReference type="Proteomes" id="UP000228906"/>
    </source>
</evidence>
<dbReference type="SUPFAM" id="SSF56059">
    <property type="entry name" value="Glutathione synthetase ATP-binding domain-like"/>
    <property type="match status" value="2"/>
</dbReference>
<feature type="domain" description="ATP-grasp" evidence="5">
    <location>
        <begin position="119"/>
        <end position="320"/>
    </location>
</feature>
<evidence type="ECO:0000256" key="3">
    <source>
        <dbReference type="ARBA" id="ARBA00022840"/>
    </source>
</evidence>
<keyword evidence="3 4" id="KW-0067">ATP-binding</keyword>
<evidence type="ECO:0000256" key="2">
    <source>
        <dbReference type="ARBA" id="ARBA00022741"/>
    </source>
</evidence>
<proteinExistence type="predicted"/>
<dbReference type="GO" id="GO:0046872">
    <property type="term" value="F:metal ion binding"/>
    <property type="evidence" value="ECO:0007669"/>
    <property type="project" value="InterPro"/>
</dbReference>
<organism evidence="6 7">
    <name type="scientific">bacterium (Candidatus Gribaldobacteria) CG10_big_fil_rev_8_21_14_0_10_41_12</name>
    <dbReference type="NCBI Taxonomy" id="2014277"/>
    <lineage>
        <taxon>Bacteria</taxon>
        <taxon>Candidatus Gribaldobacteria</taxon>
    </lineage>
</organism>
<dbReference type="PANTHER" id="PTHR43585:SF2">
    <property type="entry name" value="ATP-GRASP ENZYME FSQD"/>
    <property type="match status" value="1"/>
</dbReference>
<dbReference type="GO" id="GO:0005524">
    <property type="term" value="F:ATP binding"/>
    <property type="evidence" value="ECO:0007669"/>
    <property type="project" value="UniProtKB-UniRule"/>
</dbReference>
<dbReference type="Pfam" id="PF13535">
    <property type="entry name" value="ATP-grasp_4"/>
    <property type="match status" value="1"/>
</dbReference>
<accession>A0A2H0UWU7</accession>
<evidence type="ECO:0000256" key="1">
    <source>
        <dbReference type="ARBA" id="ARBA00022598"/>
    </source>
</evidence>
<dbReference type="Gene3D" id="3.30.470.20">
    <property type="entry name" value="ATP-grasp fold, B domain"/>
    <property type="match status" value="2"/>
</dbReference>
<sequence length="808" mass="91660">MKNSLIGKIILLVNTGSIKKRFILKRLKQMGLIIVCLNKEKNWADAYVDHWILADNANHAEAIQAIKDFKIANSHINIEGALTFWEDDVLLTSKITDRFNFTGIPFSAAKKVRNKFLFREFCLENYLPSPKHILLKSSKDIVFLPDNLQFPLVIKPAFGASSAYVIKVNNKEELVSTYDYIEQNISAKTESTLADGMDIFVEEYIDGDEVDVDIILQNGKTKFFSISDNFQTKEPFFVETGQAIPSSLPAKSQSDLLEMAEETLEKLGIQNGIIHFEAKSTPAGPVPIEINLRMGGDYVYSYIKGSWGIDLIENAVKIALGEHLKIQKPAEPIKYIIGQDFRSDNSGVLVKLNIKDEVKRLSFVEEMHFYKKIGDPILVPPEGYDNLGWITVSGYSLLDAQDNLQKASAFINFEIAKFTANSSIGKTSRKNSFSEALLNVDLLLQAAKIEKIRRITKEDQRKLYIGIAANVNKDVHNGHLPIEKNIEKALRERGYRTTVFDLNNIEKAFLKMRASEVDLIFNVGEKIHNSNILASYAPSIFDILQIPYTGSSSLALGLSMDKIQVKKLLSYHGIPTSKWDYIHEINEEIDNTLRYPQIVKPANTDRSFGITNESVVNNQEERFKQLKKIIEEMGSPALIEEYIEGDEYDVAVLGNKDIDLRVLPLSRYIFKDMPSDLRHIFTYNMKNFDVSLADFGIVVQRPAKNISKKLETLITEIALDTYNILNCYDYGLVGIRVDQDDNPYVLELNANPPINIQDCLAETAKLTQINYGDFLEEVIRMAVRRYQNKPLDYRLQLSQSQDNANEPK</sequence>
<name>A0A2H0UWU7_9BACT</name>
<dbReference type="PANTHER" id="PTHR43585">
    <property type="entry name" value="FUMIPYRROLE BIOSYNTHESIS PROTEIN C"/>
    <property type="match status" value="1"/>
</dbReference>
<dbReference type="AlphaFoldDB" id="A0A2H0UWU7"/>
<comment type="caution">
    <text evidence="6">The sequence shown here is derived from an EMBL/GenBank/DDBJ whole genome shotgun (WGS) entry which is preliminary data.</text>
</comment>
<dbReference type="Proteomes" id="UP000228906">
    <property type="component" value="Unassembled WGS sequence"/>
</dbReference>
<dbReference type="InterPro" id="IPR011095">
    <property type="entry name" value="Dala_Dala_lig_C"/>
</dbReference>
<keyword evidence="2 4" id="KW-0547">Nucleotide-binding</keyword>
<dbReference type="Pfam" id="PF07478">
    <property type="entry name" value="Dala_Dala_lig_C"/>
    <property type="match status" value="1"/>
</dbReference>
<dbReference type="Pfam" id="PF18603">
    <property type="entry name" value="LAL_C2"/>
    <property type="match status" value="1"/>
</dbReference>
<reference evidence="7" key="1">
    <citation type="submission" date="2017-09" db="EMBL/GenBank/DDBJ databases">
        <title>Depth-based differentiation of microbial function through sediment-hosted aquifers and enrichment of novel symbionts in the deep terrestrial subsurface.</title>
        <authorList>
            <person name="Probst A.J."/>
            <person name="Ladd B."/>
            <person name="Jarett J.K."/>
            <person name="Geller-Mcgrath D.E."/>
            <person name="Sieber C.M.K."/>
            <person name="Emerson J.B."/>
            <person name="Anantharaman K."/>
            <person name="Thomas B.C."/>
            <person name="Malmstrom R."/>
            <person name="Stieglmeier M."/>
            <person name="Klingl A."/>
            <person name="Woyke T."/>
            <person name="Ryan C.M."/>
            <person name="Banfield J.F."/>
        </authorList>
    </citation>
    <scope>NUCLEOTIDE SEQUENCE [LARGE SCALE GENOMIC DNA]</scope>
</reference>
<dbReference type="InterPro" id="IPR052032">
    <property type="entry name" value="ATP-dep_AA_Ligase"/>
</dbReference>
<dbReference type="InterPro" id="IPR013815">
    <property type="entry name" value="ATP_grasp_subdomain_1"/>
</dbReference>
<gene>
    <name evidence="6" type="ORF">COU03_02535</name>
</gene>
<dbReference type="Gene3D" id="3.40.50.20">
    <property type="match status" value="2"/>
</dbReference>
<protein>
    <recommendedName>
        <fullName evidence="5">ATP-grasp domain-containing protein</fullName>
    </recommendedName>
</protein>
<dbReference type="PROSITE" id="PS50975">
    <property type="entry name" value="ATP_GRASP"/>
    <property type="match status" value="2"/>
</dbReference>
<evidence type="ECO:0000259" key="5">
    <source>
        <dbReference type="PROSITE" id="PS50975"/>
    </source>
</evidence>